<sequence>MTYPYEGNFHHELHPQVETAEISDADLDNVSGGLSLNAVGSITGAVDGIAPVAGLVDTAVGTVEGVTGLNTAPVTNLVAGL</sequence>
<accession>A0AAT9HN95</accession>
<protein>
    <recommendedName>
        <fullName evidence="2">Type A2 lantipeptide</fullName>
    </recommendedName>
</protein>
<gene>
    <name evidence="1" type="ORF">SHKM778_53050</name>
</gene>
<evidence type="ECO:0008006" key="2">
    <source>
        <dbReference type="Google" id="ProtNLM"/>
    </source>
</evidence>
<reference evidence="1" key="2">
    <citation type="submission" date="2024-07" db="EMBL/GenBank/DDBJ databases">
        <title>Streptomyces haneummycinica sp. nov., a new antibiotic-producing actinobacterium isolated from marine sediment.</title>
        <authorList>
            <person name="Uemura M."/>
            <person name="Hamada M."/>
            <person name="Hirano S."/>
            <person name="Kobayashi K."/>
            <person name="Ohshiro T."/>
            <person name="Kobayashi T."/>
            <person name="Terahara T."/>
        </authorList>
    </citation>
    <scope>NUCLEOTIDE SEQUENCE</scope>
    <source>
        <strain evidence="1">KM77-8</strain>
    </source>
</reference>
<proteinExistence type="predicted"/>
<dbReference type="AlphaFoldDB" id="A0AAT9HN95"/>
<organism evidence="1">
    <name type="scientific">Streptomyces haneummycinicus</name>
    <dbReference type="NCBI Taxonomy" id="3074435"/>
    <lineage>
        <taxon>Bacteria</taxon>
        <taxon>Bacillati</taxon>
        <taxon>Actinomycetota</taxon>
        <taxon>Actinomycetes</taxon>
        <taxon>Kitasatosporales</taxon>
        <taxon>Streptomycetaceae</taxon>
        <taxon>Streptomyces</taxon>
    </lineage>
</organism>
<reference evidence="1" key="1">
    <citation type="submission" date="2024-06" db="EMBL/GenBank/DDBJ databases">
        <authorList>
            <consortium name="consrtm"/>
            <person name="Uemura M."/>
            <person name="Terahara T."/>
        </authorList>
    </citation>
    <scope>NUCLEOTIDE SEQUENCE</scope>
    <source>
        <strain evidence="1">KM77-8</strain>
    </source>
</reference>
<dbReference type="EMBL" id="AP035768">
    <property type="protein sequence ID" value="BFO18917.1"/>
    <property type="molecule type" value="Genomic_DNA"/>
</dbReference>
<name>A0AAT9HN95_9ACTN</name>
<evidence type="ECO:0000313" key="1">
    <source>
        <dbReference type="EMBL" id="BFO18917.1"/>
    </source>
</evidence>